<accession>A0A380A9R3</accession>
<feature type="region of interest" description="Disordered" evidence="7">
    <location>
        <begin position="1"/>
        <end position="49"/>
    </location>
</feature>
<evidence type="ECO:0000256" key="5">
    <source>
        <dbReference type="ARBA" id="ARBA00022759"/>
    </source>
</evidence>
<comment type="function">
    <text evidence="1">Possible endonuclease which induces a single-strand cut and initiates DNA replication.</text>
</comment>
<evidence type="ECO:0000256" key="1">
    <source>
        <dbReference type="ARBA" id="ARBA00003293"/>
    </source>
</evidence>
<protein>
    <submittedName>
        <fullName evidence="9">Bacteriophage replication gene A protein (GPA)</fullName>
    </submittedName>
</protein>
<evidence type="ECO:0000313" key="10">
    <source>
        <dbReference type="Proteomes" id="UP000255529"/>
    </source>
</evidence>
<evidence type="ECO:0000313" key="9">
    <source>
        <dbReference type="EMBL" id="SUI76864.1"/>
    </source>
</evidence>
<dbReference type="GO" id="GO:0006260">
    <property type="term" value="P:DNA replication"/>
    <property type="evidence" value="ECO:0007669"/>
    <property type="project" value="UniProtKB-KW"/>
</dbReference>
<keyword evidence="4" id="KW-0540">Nuclease</keyword>
<feature type="region of interest" description="Disordered" evidence="7">
    <location>
        <begin position="580"/>
        <end position="599"/>
    </location>
</feature>
<dbReference type="Pfam" id="PF05840">
    <property type="entry name" value="Phage_GPA"/>
    <property type="match status" value="1"/>
</dbReference>
<sequence>MKKDPRGRIAPTPPLPYPGGGAVASDLPFSWNAPHPAINPRQEETPTAPAPQSLAGIIALYTTERLHLAEQAEALSEATWRKYFNSEERDPELHEFNQERRLSQAKLARELYRYTPSLAAQADLNAQPKFIRQPLQQRVDYLRREEGDDRANAFLCDIVKSELARLDMVRNRQQTIGFRHMAGREGLDALLSLPELYQDEVKGLAVKVATHMDMLFVEQYEMLVVDTEDIPLDDMLQLYRLVANEAARLSVQPPGYHALLHEGTRRAEIPYHLIPGAIARLRCANWWYRKLWRLRCEWREAQLRAVCLVHKHASVYISHDALIHKREQRRKAMEFFKAHELTNEDGVTLAMEDVIEASNSNPKHRRNEMMACAKGLELLAEMRGDCAVFYTITTPSKYHATLASGKPNPKWNHTTPRETSDYLVNLFAGIRKAMHRQGLRWYGLRVAEPHHDGTVHWHLLCFMRKKDRKAITTLMRNFAIREDRAELGPGLGKNIKPRFDAELITKSKGSPTSYIAKYVSKNIDGRGLKDTISKETGKSLKDTVENVTAWASLHRVQQFRFFGIPSRQAYRELRLLAGQLTRKQDPQQPKKRGAPQLGDKQMDDVLAAADVGCFATYISKQGGVLIPRKYHVVRTAYTSSDTPNDYGDHGTQIYGVWSPRLGDASRICTHTGDWKMVRKTESNTPNSATDASGGDRFGFDVDRQGGPDAPWTRGNNCPLEQNSNSEGADIATQQKPESINFELLGYKDRRSLLKRMREEEPKKTQERRQAKPPPRGERVLSPQQDELIGKLDDYAFTLGIDISRTSLRRLALGNTVDIDGIRYRAGTEGVLYITPPSRKQKNKNLMDKVTSLQNKYSI</sequence>
<gene>
    <name evidence="9" type="ORF">NCTC11544_03889</name>
</gene>
<evidence type="ECO:0000256" key="2">
    <source>
        <dbReference type="ARBA" id="ARBA00009260"/>
    </source>
</evidence>
<feature type="region of interest" description="Disordered" evidence="7">
    <location>
        <begin position="755"/>
        <end position="783"/>
    </location>
</feature>
<reference evidence="9 10" key="1">
    <citation type="submission" date="2018-06" db="EMBL/GenBank/DDBJ databases">
        <authorList>
            <consortium name="Pathogen Informatics"/>
            <person name="Doyle S."/>
        </authorList>
    </citation>
    <scope>NUCLEOTIDE SEQUENCE [LARGE SCALE GENOMIC DNA]</scope>
    <source>
        <strain evidence="9 10">NCTC11544</strain>
    </source>
</reference>
<proteinExistence type="inferred from homology"/>
<dbReference type="AlphaFoldDB" id="A0A380A9R3"/>
<dbReference type="EMBL" id="UGYN01000002">
    <property type="protein sequence ID" value="SUI76864.1"/>
    <property type="molecule type" value="Genomic_DNA"/>
</dbReference>
<feature type="domain" description="Replication gene A protein-like" evidence="8">
    <location>
        <begin position="200"/>
        <end position="526"/>
    </location>
</feature>
<feature type="region of interest" description="Disordered" evidence="7">
    <location>
        <begin position="702"/>
        <end position="741"/>
    </location>
</feature>
<evidence type="ECO:0000256" key="7">
    <source>
        <dbReference type="SAM" id="MobiDB-lite"/>
    </source>
</evidence>
<evidence type="ECO:0000256" key="6">
    <source>
        <dbReference type="ARBA" id="ARBA00022801"/>
    </source>
</evidence>
<dbReference type="InterPro" id="IPR008766">
    <property type="entry name" value="Replication_gene_A-like"/>
</dbReference>
<feature type="compositionally biased region" description="Polar residues" evidence="7">
    <location>
        <begin position="713"/>
        <end position="737"/>
    </location>
</feature>
<keyword evidence="6" id="KW-0378">Hydrolase</keyword>
<organism evidence="9 10">
    <name type="scientific">Serratia quinivorans</name>
    <dbReference type="NCBI Taxonomy" id="137545"/>
    <lineage>
        <taxon>Bacteria</taxon>
        <taxon>Pseudomonadati</taxon>
        <taxon>Pseudomonadota</taxon>
        <taxon>Gammaproteobacteria</taxon>
        <taxon>Enterobacterales</taxon>
        <taxon>Yersiniaceae</taxon>
        <taxon>Serratia</taxon>
    </lineage>
</organism>
<dbReference type="GO" id="GO:0016787">
    <property type="term" value="F:hydrolase activity"/>
    <property type="evidence" value="ECO:0007669"/>
    <property type="project" value="UniProtKB-KW"/>
</dbReference>
<keyword evidence="3" id="KW-0235">DNA replication</keyword>
<feature type="compositionally biased region" description="Basic and acidic residues" evidence="7">
    <location>
        <begin position="755"/>
        <end position="778"/>
    </location>
</feature>
<name>A0A380A9R3_9GAMM</name>
<dbReference type="RefSeq" id="WP_115184092.1">
    <property type="nucleotide sequence ID" value="NZ_CAMKUF010000003.1"/>
</dbReference>
<dbReference type="GO" id="GO:0004519">
    <property type="term" value="F:endonuclease activity"/>
    <property type="evidence" value="ECO:0007669"/>
    <property type="project" value="UniProtKB-KW"/>
</dbReference>
<evidence type="ECO:0000256" key="4">
    <source>
        <dbReference type="ARBA" id="ARBA00022722"/>
    </source>
</evidence>
<evidence type="ECO:0000256" key="3">
    <source>
        <dbReference type="ARBA" id="ARBA00022705"/>
    </source>
</evidence>
<keyword evidence="5" id="KW-0255">Endonuclease</keyword>
<dbReference type="Proteomes" id="UP000255529">
    <property type="component" value="Unassembled WGS sequence"/>
</dbReference>
<evidence type="ECO:0000259" key="8">
    <source>
        <dbReference type="Pfam" id="PF05840"/>
    </source>
</evidence>
<comment type="similarity">
    <text evidence="2">Belongs to the phage GPA family.</text>
</comment>